<comment type="caution">
    <text evidence="2">The sequence shown here is derived from an EMBL/GenBank/DDBJ whole genome shotgun (WGS) entry which is preliminary data.</text>
</comment>
<name>A0AAN9XXD7_9HEMI</name>
<accession>A0AAN9XXD7</accession>
<sequence>MRVEKLDIFSKEELAVEKKIAVAALPEQQEKDEAVERFNQSQLLIERLEDELKNLKELSPTSEKHFFNMKEYVQIIDTMRDKMKTVQERLNDELKSNNKKDSEIKILNDKLADLSRRFKEDEKELLSLKQALKQEQERKLHLESELIASEKKLYFLQNKYQYVNDLEEERDKLLHENAVLSKESNELEFALEVCHQKIDCYERELQKMNEDLKLLIGEKVSITKRHGDFKGIDEVTELKDVILNLSSKCKKVNEDTENLFNEKDKLGKESSQIKIRVGLCSPGSERQEQDIKTKSVELRR</sequence>
<keyword evidence="3" id="KW-1185">Reference proteome</keyword>
<keyword evidence="1" id="KW-0175">Coiled coil</keyword>
<dbReference type="Proteomes" id="UP001367676">
    <property type="component" value="Unassembled WGS sequence"/>
</dbReference>
<evidence type="ECO:0000313" key="2">
    <source>
        <dbReference type="EMBL" id="KAK7571830.1"/>
    </source>
</evidence>
<reference evidence="2 3" key="1">
    <citation type="submission" date="2024-03" db="EMBL/GenBank/DDBJ databases">
        <title>Adaptation during the transition from Ophiocordyceps entomopathogen to insect associate is accompanied by gene loss and intensified selection.</title>
        <authorList>
            <person name="Ward C.M."/>
            <person name="Onetto C.A."/>
            <person name="Borneman A.R."/>
        </authorList>
    </citation>
    <scope>NUCLEOTIDE SEQUENCE [LARGE SCALE GENOMIC DNA]</scope>
    <source>
        <strain evidence="2">AWRI1</strain>
        <tissue evidence="2">Single Adult Female</tissue>
    </source>
</reference>
<evidence type="ECO:0000256" key="1">
    <source>
        <dbReference type="SAM" id="Coils"/>
    </source>
</evidence>
<evidence type="ECO:0000313" key="3">
    <source>
        <dbReference type="Proteomes" id="UP001367676"/>
    </source>
</evidence>
<dbReference type="AlphaFoldDB" id="A0AAN9XXD7"/>
<feature type="coiled-coil region" evidence="1">
    <location>
        <begin position="31"/>
        <end position="218"/>
    </location>
</feature>
<organism evidence="2 3">
    <name type="scientific">Parthenolecanium corni</name>
    <dbReference type="NCBI Taxonomy" id="536013"/>
    <lineage>
        <taxon>Eukaryota</taxon>
        <taxon>Metazoa</taxon>
        <taxon>Ecdysozoa</taxon>
        <taxon>Arthropoda</taxon>
        <taxon>Hexapoda</taxon>
        <taxon>Insecta</taxon>
        <taxon>Pterygota</taxon>
        <taxon>Neoptera</taxon>
        <taxon>Paraneoptera</taxon>
        <taxon>Hemiptera</taxon>
        <taxon>Sternorrhyncha</taxon>
        <taxon>Coccoidea</taxon>
        <taxon>Coccidae</taxon>
        <taxon>Parthenolecanium</taxon>
    </lineage>
</organism>
<dbReference type="EMBL" id="JBBCAQ010000038">
    <property type="protein sequence ID" value="KAK7571830.1"/>
    <property type="molecule type" value="Genomic_DNA"/>
</dbReference>
<proteinExistence type="predicted"/>
<protein>
    <submittedName>
        <fullName evidence="2">Uncharacterized protein</fullName>
    </submittedName>
</protein>
<gene>
    <name evidence="2" type="ORF">V9T40_014302</name>
</gene>